<keyword evidence="3" id="KW-1185">Reference proteome</keyword>
<dbReference type="RefSeq" id="XP_027618302.1">
    <property type="nucleotide sequence ID" value="XM_027762501.1"/>
</dbReference>
<comment type="caution">
    <text evidence="2">The sequence shown here is derived from an EMBL/GenBank/DDBJ whole genome shotgun (WGS) entry which is preliminary data.</text>
</comment>
<evidence type="ECO:0000256" key="1">
    <source>
        <dbReference type="SAM" id="MobiDB-lite"/>
    </source>
</evidence>
<dbReference type="Proteomes" id="UP000287166">
    <property type="component" value="Unassembled WGS sequence"/>
</dbReference>
<dbReference type="GeneID" id="38784306"/>
<gene>
    <name evidence="2" type="ORF">SCP_1100640</name>
</gene>
<evidence type="ECO:0000313" key="3">
    <source>
        <dbReference type="Proteomes" id="UP000287166"/>
    </source>
</evidence>
<dbReference type="AlphaFoldDB" id="A0A401GZ08"/>
<proteinExistence type="predicted"/>
<sequence>MPPTSLPPSLSTSPRFPVSGPETGELSYITRRSFESEPSLSDALGGAFDSHSQYQFAARFNLSILELSC</sequence>
<dbReference type="EMBL" id="BFAD01000011">
    <property type="protein sequence ID" value="GBE87389.1"/>
    <property type="molecule type" value="Genomic_DNA"/>
</dbReference>
<accession>A0A401GZ08</accession>
<protein>
    <submittedName>
        <fullName evidence="2">Uncharacterized protein</fullName>
    </submittedName>
</protein>
<feature type="region of interest" description="Disordered" evidence="1">
    <location>
        <begin position="1"/>
        <end position="22"/>
    </location>
</feature>
<dbReference type="InParanoid" id="A0A401GZ08"/>
<organism evidence="2 3">
    <name type="scientific">Sparassis crispa</name>
    <dbReference type="NCBI Taxonomy" id="139825"/>
    <lineage>
        <taxon>Eukaryota</taxon>
        <taxon>Fungi</taxon>
        <taxon>Dikarya</taxon>
        <taxon>Basidiomycota</taxon>
        <taxon>Agaricomycotina</taxon>
        <taxon>Agaricomycetes</taxon>
        <taxon>Polyporales</taxon>
        <taxon>Sparassidaceae</taxon>
        <taxon>Sparassis</taxon>
    </lineage>
</organism>
<reference evidence="2 3" key="1">
    <citation type="journal article" date="2018" name="Sci. Rep.">
        <title>Genome sequence of the cauliflower mushroom Sparassis crispa (Hanabiratake) and its association with beneficial usage.</title>
        <authorList>
            <person name="Kiyama R."/>
            <person name="Furutani Y."/>
            <person name="Kawaguchi K."/>
            <person name="Nakanishi T."/>
        </authorList>
    </citation>
    <scope>NUCLEOTIDE SEQUENCE [LARGE SCALE GENOMIC DNA]</scope>
</reference>
<name>A0A401GZ08_9APHY</name>
<evidence type="ECO:0000313" key="2">
    <source>
        <dbReference type="EMBL" id="GBE87389.1"/>
    </source>
</evidence>